<evidence type="ECO:0000313" key="7">
    <source>
        <dbReference type="Proteomes" id="UP001495147"/>
    </source>
</evidence>
<sequence length="445" mass="49681">MSNAITAIKYLRLHLHVPVGGGSERRAIGYLSQYGDLMRVSFDEAYIADPQRPVLSQGYQGETEAQTQAILRAARDTRVARSDGHWPAYFMNLLPESHNRRRLARERGCSEEDEFELLAAAGHDLMGALEVAPVPGSDEIPREVRHWHTALGLDVLEPGFVETPVLDGAALPGVVDKFSAIKDGRRYVVKRQGQAGSYILKLPSTDHPDLAENEYTGYRLCQALGLDCAQAELIPRAEAELPETSPFEHVLAVRRFDRELLPSGELRRVHFEEFCQAFGLEPRQKYGTDLLRDYGHIALVLEHLSAQPAHDLIEFVRRFVAFILMGNCDAHLKNWGLLYADGRSPRLAPVYDPVCVAAHFDDADPRRYGYNRAIDARLRAFSMADLETLLRAARLPQRRLTQLLRAAREAVAQARAEWPALLQDAPAAVRRTVSERLAGGVALVA</sequence>
<evidence type="ECO:0000256" key="3">
    <source>
        <dbReference type="ARBA" id="ARBA00022777"/>
    </source>
</evidence>
<reference evidence="6 7" key="1">
    <citation type="submission" date="2024-05" db="EMBL/GenBank/DDBJ databases">
        <title>Roseateles sp. DJS-2-20 16S ribosomal RNA gene Genome sequencing and assembly.</title>
        <authorList>
            <person name="Woo H."/>
        </authorList>
    </citation>
    <scope>NUCLEOTIDE SEQUENCE [LARGE SCALE GENOMIC DNA]</scope>
    <source>
        <strain evidence="6 7">DJS-2-20</strain>
    </source>
</reference>
<dbReference type="RefSeq" id="WP_347705582.1">
    <property type="nucleotide sequence ID" value="NZ_JBDPZD010000004.1"/>
</dbReference>
<dbReference type="PANTHER" id="PTHR37419">
    <property type="entry name" value="SERINE/THREONINE-PROTEIN KINASE TOXIN HIPA"/>
    <property type="match status" value="1"/>
</dbReference>
<feature type="domain" description="HipA N-terminal subdomain 1" evidence="5">
    <location>
        <begin position="25"/>
        <end position="131"/>
    </location>
</feature>
<dbReference type="Gene3D" id="1.10.1070.20">
    <property type="match status" value="1"/>
</dbReference>
<dbReference type="InterPro" id="IPR052028">
    <property type="entry name" value="HipA_Ser/Thr_kinase"/>
</dbReference>
<dbReference type="Pfam" id="PF13657">
    <property type="entry name" value="Couple_hipA"/>
    <property type="match status" value="1"/>
</dbReference>
<dbReference type="NCBIfam" id="TIGR03071">
    <property type="entry name" value="couple_hipA"/>
    <property type="match status" value="1"/>
</dbReference>
<evidence type="ECO:0000256" key="2">
    <source>
        <dbReference type="ARBA" id="ARBA00022679"/>
    </source>
</evidence>
<evidence type="ECO:0000256" key="1">
    <source>
        <dbReference type="ARBA" id="ARBA00010164"/>
    </source>
</evidence>
<dbReference type="Pfam" id="PF07804">
    <property type="entry name" value="HipA_C"/>
    <property type="match status" value="1"/>
</dbReference>
<name>A0ABV0G4V4_9BURK</name>
<dbReference type="PANTHER" id="PTHR37419:SF1">
    <property type="entry name" value="SERINE_THREONINE-PROTEIN KINASE TOXIN HIPA"/>
    <property type="match status" value="1"/>
</dbReference>
<keyword evidence="7" id="KW-1185">Reference proteome</keyword>
<evidence type="ECO:0000259" key="5">
    <source>
        <dbReference type="Pfam" id="PF13657"/>
    </source>
</evidence>
<proteinExistence type="inferred from homology"/>
<dbReference type="InterPro" id="IPR012893">
    <property type="entry name" value="HipA-like_C"/>
</dbReference>
<protein>
    <submittedName>
        <fullName evidence="6">HipA domain-containing protein</fullName>
    </submittedName>
</protein>
<accession>A0ABV0G4V4</accession>
<keyword evidence="2" id="KW-0808">Transferase</keyword>
<comment type="similarity">
    <text evidence="1">Belongs to the HipA Ser/Thr kinase family.</text>
</comment>
<dbReference type="InterPro" id="IPR017508">
    <property type="entry name" value="HipA_N1"/>
</dbReference>
<feature type="domain" description="HipA-like C-terminal" evidence="4">
    <location>
        <begin position="170"/>
        <end position="413"/>
    </location>
</feature>
<comment type="caution">
    <text evidence="6">The sequence shown here is derived from an EMBL/GenBank/DDBJ whole genome shotgun (WGS) entry which is preliminary data.</text>
</comment>
<dbReference type="EMBL" id="JBDPZD010000004">
    <property type="protein sequence ID" value="MEO3692767.1"/>
    <property type="molecule type" value="Genomic_DNA"/>
</dbReference>
<keyword evidence="3" id="KW-0418">Kinase</keyword>
<gene>
    <name evidence="6" type="ORF">ABDJ85_14910</name>
</gene>
<evidence type="ECO:0000259" key="4">
    <source>
        <dbReference type="Pfam" id="PF07804"/>
    </source>
</evidence>
<dbReference type="Proteomes" id="UP001495147">
    <property type="component" value="Unassembled WGS sequence"/>
</dbReference>
<organism evidence="6 7">
    <name type="scientific">Roseateles paludis</name>
    <dbReference type="NCBI Taxonomy" id="3145238"/>
    <lineage>
        <taxon>Bacteria</taxon>
        <taxon>Pseudomonadati</taxon>
        <taxon>Pseudomonadota</taxon>
        <taxon>Betaproteobacteria</taxon>
        <taxon>Burkholderiales</taxon>
        <taxon>Sphaerotilaceae</taxon>
        <taxon>Roseateles</taxon>
    </lineage>
</organism>
<evidence type="ECO:0000313" key="6">
    <source>
        <dbReference type="EMBL" id="MEO3692767.1"/>
    </source>
</evidence>